<dbReference type="SUPFAM" id="SSF49899">
    <property type="entry name" value="Concanavalin A-like lectins/glucanases"/>
    <property type="match status" value="1"/>
</dbReference>
<evidence type="ECO:0000256" key="1">
    <source>
        <dbReference type="SAM" id="MobiDB-lite"/>
    </source>
</evidence>
<sequence length="854" mass="91164">MSINSKKHMRAHNLSIGTRLARFAAVAALGALALAGCSGGSTTEQNPVPDRPTAGADYVGPGAANDDIQAFRNEFWTNIRGADRCGGCHNATGQSPSFARSDDVNQAYQQATGIVNRENPSLSTLVAKVAGGHNCWRGDPSACASDLTRWITAWVGATGTGGKQITLLEPEPVNPGAGKRLEATPPSGMGWPAVYALLNQHCSGCHQSNSATQQSPFFAADDINEAYLAAIPKINVNTPEQSRFVVRLGQENHNCWTASCTTDAQVMLQAIRQMAADIPAPVPPAGALSKALKLYDGTVASGGNRYEANMIALYEFKTGSGNIAYDTSGVAPAADLELSVPGVEWVGGWGINIRSGRAKTFGAPSRKFHDLIKATGEYSIEAWVTPGNVTQEDARIISYSGSTTVRNFTMGQNLYNYEFAARSSETDANGMPKLITDDDAERLQASLQHVVMTFDPINGRRIYVNGEYTGDLDSAGGGTLEAWDNTFALYMGNEASGDRQWQGVLRLVAVYNRALNLQQIKQNFEAGVGQKFFLLFGVSELVNMPKAYIMFEATQYDSYGYLFTNPKFISLDGTAMPGSIPLKSMRIGVNGAEAPVGQAYRLIDTTINDQLYSAATGQLISSVGTIIPSEQGPDFDQFFLCFDRIGTRTDEACTRYAVGIKPDMVGSTGVSDIGVKLFDAINATMSSITGVPENNAKVKATYANVRQSLPAVNDIGGYLSSHQTSLAQLALQYCNVLMDTPDLRTSFFTGATVDFGQPLTTNNVLNTNGQNVVNQLFTKIVGSADSQPNNTEFVSDVRPLIESLCDSDLPLNVPADQKNLACGTVNQRTGVNRTVEVIKAACGAALGSAATLVQ</sequence>
<dbReference type="Proteomes" id="UP001595904">
    <property type="component" value="Unassembled WGS sequence"/>
</dbReference>
<feature type="region of interest" description="Disordered" evidence="1">
    <location>
        <begin position="40"/>
        <end position="59"/>
    </location>
</feature>
<dbReference type="Pfam" id="PF13385">
    <property type="entry name" value="Laminin_G_3"/>
    <property type="match status" value="1"/>
</dbReference>
<reference evidence="4" key="1">
    <citation type="journal article" date="2019" name="Int. J. Syst. Evol. Microbiol.">
        <title>The Global Catalogue of Microorganisms (GCM) 10K type strain sequencing project: providing services to taxonomists for standard genome sequencing and annotation.</title>
        <authorList>
            <consortium name="The Broad Institute Genomics Platform"/>
            <consortium name="The Broad Institute Genome Sequencing Center for Infectious Disease"/>
            <person name="Wu L."/>
            <person name="Ma J."/>
        </authorList>
    </citation>
    <scope>NUCLEOTIDE SEQUENCE [LARGE SCALE GENOMIC DNA]</scope>
    <source>
        <strain evidence="4">CGMCC 1.10759</strain>
    </source>
</reference>
<proteinExistence type="predicted"/>
<evidence type="ECO:0000313" key="3">
    <source>
        <dbReference type="EMBL" id="MFC4311224.1"/>
    </source>
</evidence>
<accession>A0ABV8SUC1</accession>
<dbReference type="InterPro" id="IPR013320">
    <property type="entry name" value="ConA-like_dom_sf"/>
</dbReference>
<keyword evidence="2" id="KW-0732">Signal</keyword>
<evidence type="ECO:0000313" key="4">
    <source>
        <dbReference type="Proteomes" id="UP001595904"/>
    </source>
</evidence>
<evidence type="ECO:0000256" key="2">
    <source>
        <dbReference type="SAM" id="SignalP"/>
    </source>
</evidence>
<comment type="caution">
    <text evidence="3">The sequence shown here is derived from an EMBL/GenBank/DDBJ whole genome shotgun (WGS) entry which is preliminary data.</text>
</comment>
<organism evidence="3 4">
    <name type="scientific">Steroidobacter flavus</name>
    <dbReference type="NCBI Taxonomy" id="1842136"/>
    <lineage>
        <taxon>Bacteria</taxon>
        <taxon>Pseudomonadati</taxon>
        <taxon>Pseudomonadota</taxon>
        <taxon>Gammaproteobacteria</taxon>
        <taxon>Steroidobacterales</taxon>
        <taxon>Steroidobacteraceae</taxon>
        <taxon>Steroidobacter</taxon>
    </lineage>
</organism>
<dbReference type="RefSeq" id="WP_380599369.1">
    <property type="nucleotide sequence ID" value="NZ_JBHSDU010000003.1"/>
</dbReference>
<keyword evidence="4" id="KW-1185">Reference proteome</keyword>
<protein>
    <submittedName>
        <fullName evidence="3">LamG domain-containing protein</fullName>
    </submittedName>
</protein>
<dbReference type="EMBL" id="JBHSDU010000003">
    <property type="protein sequence ID" value="MFC4311224.1"/>
    <property type="molecule type" value="Genomic_DNA"/>
</dbReference>
<gene>
    <name evidence="3" type="ORF">ACFPN2_19150</name>
</gene>
<dbReference type="Gene3D" id="2.60.120.200">
    <property type="match status" value="1"/>
</dbReference>
<feature type="signal peptide" evidence="2">
    <location>
        <begin position="1"/>
        <end position="35"/>
    </location>
</feature>
<feature type="chain" id="PRO_5047145984" evidence="2">
    <location>
        <begin position="36"/>
        <end position="854"/>
    </location>
</feature>
<name>A0ABV8SUC1_9GAMM</name>